<proteinExistence type="predicted"/>
<dbReference type="EMBL" id="JAXCGZ010008128">
    <property type="protein sequence ID" value="KAK7077926.1"/>
    <property type="molecule type" value="Genomic_DNA"/>
</dbReference>
<feature type="compositionally biased region" description="Low complexity" evidence="1">
    <location>
        <begin position="42"/>
        <end position="52"/>
    </location>
</feature>
<evidence type="ECO:0000256" key="1">
    <source>
        <dbReference type="SAM" id="MobiDB-lite"/>
    </source>
</evidence>
<reference evidence="2 3" key="1">
    <citation type="submission" date="2023-11" db="EMBL/GenBank/DDBJ databases">
        <title>Halocaridina rubra genome assembly.</title>
        <authorList>
            <person name="Smith C."/>
        </authorList>
    </citation>
    <scope>NUCLEOTIDE SEQUENCE [LARGE SCALE GENOMIC DNA]</scope>
    <source>
        <strain evidence="2">EP-1</strain>
        <tissue evidence="2">Whole</tissue>
    </source>
</reference>
<sequence>MPVPPTNPPYPPNAAQYVVNAPPPTAPPQGFIPDGQQPPPYTQQYQPNAPPQ</sequence>
<feature type="compositionally biased region" description="Pro residues" evidence="1">
    <location>
        <begin position="1"/>
        <end position="12"/>
    </location>
</feature>
<name>A0AAN8X4U2_HALRR</name>
<evidence type="ECO:0000313" key="2">
    <source>
        <dbReference type="EMBL" id="KAK7077926.1"/>
    </source>
</evidence>
<keyword evidence="3" id="KW-1185">Reference proteome</keyword>
<protein>
    <submittedName>
        <fullName evidence="2">Uncharacterized protein</fullName>
    </submittedName>
</protein>
<evidence type="ECO:0000313" key="3">
    <source>
        <dbReference type="Proteomes" id="UP001381693"/>
    </source>
</evidence>
<comment type="caution">
    <text evidence="2">The sequence shown here is derived from an EMBL/GenBank/DDBJ whole genome shotgun (WGS) entry which is preliminary data.</text>
</comment>
<dbReference type="Proteomes" id="UP001381693">
    <property type="component" value="Unassembled WGS sequence"/>
</dbReference>
<dbReference type="AlphaFoldDB" id="A0AAN8X4U2"/>
<gene>
    <name evidence="2" type="ORF">SK128_003142</name>
</gene>
<feature type="region of interest" description="Disordered" evidence="1">
    <location>
        <begin position="1"/>
        <end position="52"/>
    </location>
</feature>
<organism evidence="2 3">
    <name type="scientific">Halocaridina rubra</name>
    <name type="common">Hawaiian red shrimp</name>
    <dbReference type="NCBI Taxonomy" id="373956"/>
    <lineage>
        <taxon>Eukaryota</taxon>
        <taxon>Metazoa</taxon>
        <taxon>Ecdysozoa</taxon>
        <taxon>Arthropoda</taxon>
        <taxon>Crustacea</taxon>
        <taxon>Multicrustacea</taxon>
        <taxon>Malacostraca</taxon>
        <taxon>Eumalacostraca</taxon>
        <taxon>Eucarida</taxon>
        <taxon>Decapoda</taxon>
        <taxon>Pleocyemata</taxon>
        <taxon>Caridea</taxon>
        <taxon>Atyoidea</taxon>
        <taxon>Atyidae</taxon>
        <taxon>Halocaridina</taxon>
    </lineage>
</organism>
<accession>A0AAN8X4U2</accession>